<evidence type="ECO:0000313" key="17">
    <source>
        <dbReference type="Proteomes" id="UP000217199"/>
    </source>
</evidence>
<feature type="transmembrane region" description="Helical" evidence="13">
    <location>
        <begin position="156"/>
        <end position="179"/>
    </location>
</feature>
<comment type="similarity">
    <text evidence="2">Belongs to the LETM1 family.</text>
</comment>
<comment type="caution">
    <text evidence="16">The sequence shown here is derived from an EMBL/GenBank/DDBJ whole genome shotgun (WGS) entry which is preliminary data.</text>
</comment>
<dbReference type="SUPFAM" id="SSF47473">
    <property type="entry name" value="EF-hand"/>
    <property type="match status" value="1"/>
</dbReference>
<dbReference type="STRING" id="2282107.A0A286UVU1"/>
<keyword evidence="8 11" id="KW-0496">Mitochondrion</keyword>
<evidence type="ECO:0000259" key="14">
    <source>
        <dbReference type="PROSITE" id="PS50222"/>
    </source>
</evidence>
<evidence type="ECO:0000256" key="3">
    <source>
        <dbReference type="ARBA" id="ARBA00020557"/>
    </source>
</evidence>
<keyword evidence="9 13" id="KW-0472">Membrane</keyword>
<dbReference type="PROSITE" id="PS51758">
    <property type="entry name" value="LETM1_RBD"/>
    <property type="match status" value="1"/>
</dbReference>
<feature type="domain" description="Letm1 RBD" evidence="15">
    <location>
        <begin position="202"/>
        <end position="397"/>
    </location>
</feature>
<feature type="region of interest" description="Disordered" evidence="12">
    <location>
        <begin position="427"/>
        <end position="451"/>
    </location>
</feature>
<evidence type="ECO:0000256" key="1">
    <source>
        <dbReference type="ARBA" id="ARBA00004434"/>
    </source>
</evidence>
<name>A0A286UVU1_9AGAM</name>
<dbReference type="EMBL" id="NBII01000001">
    <property type="protein sequence ID" value="PAV23730.1"/>
    <property type="molecule type" value="Genomic_DNA"/>
</dbReference>
<evidence type="ECO:0000256" key="9">
    <source>
        <dbReference type="ARBA" id="ARBA00023136"/>
    </source>
</evidence>
<dbReference type="FunCoup" id="A0A286UVU1">
    <property type="interactions" value="310"/>
</dbReference>
<evidence type="ECO:0000256" key="4">
    <source>
        <dbReference type="ARBA" id="ARBA00022449"/>
    </source>
</evidence>
<evidence type="ECO:0000256" key="13">
    <source>
        <dbReference type="SAM" id="Phobius"/>
    </source>
</evidence>
<dbReference type="GO" id="GO:0005509">
    <property type="term" value="F:calcium ion binding"/>
    <property type="evidence" value="ECO:0007669"/>
    <property type="project" value="InterPro"/>
</dbReference>
<dbReference type="InterPro" id="IPR033122">
    <property type="entry name" value="LETM1-like_RBD"/>
</dbReference>
<sequence>MSVWLPRRPLPVAHFRAHPTLISHSNRALHVLASRNIIELHPIYTRGPLLLQQQHGLTRRWQSTKETQGSSQTAEETRVAAEAKTSSIAAKDDVVKEPLGTRVWKKVKHEAAHYWHGSKLLVSEVRISARLQWKILHGETLTRRERRQLKRTTTDLLRLIPFAVFVIVPFMELLLPVALKLFPNMLPSTFEDKFAADEKQRKLLRVRLEMAKFLQETVRESGLKANAHIIGSDAFKEFFRKVRATGESPSASDIINVAKLFDDDLTLDNLSRPQLVSMCRYMGLNAFGTDNFLRGAIRARLTQLRRDDQLIDSEGIDSLSTSELQQACQSRGIRTIGASPARLRSELSTWIKLHLHNRVSGVLLILGRAFYFDRKPGETEEDFTIKSLESVLSSLPDNLLNEAELEVDSDKASYKQKLEVLQQQEELIEDEEEQETKEEEARRAKKEAEEKVKREEEVAMAESLLPESELRAPDVVEQEDARMTSEQLAELAEALSILSAKSSVLKERDELRSLMEENMNAEEETPLVKRIRSMITKVDAQLSDYDAKVGNSLQMISCDPQGRISVEDLHKALKVIKHKPDEEIGHAVIQKLDVDKDGYVELEHVLGLVREEGLGIVIDDEAQTLIGQGRELKAAKPRKEDIVQE</sequence>
<feature type="compositionally biased region" description="Acidic residues" evidence="12">
    <location>
        <begin position="427"/>
        <end position="438"/>
    </location>
</feature>
<dbReference type="Gene3D" id="1.10.238.10">
    <property type="entry name" value="EF-hand"/>
    <property type="match status" value="1"/>
</dbReference>
<dbReference type="AlphaFoldDB" id="A0A286UVU1"/>
<keyword evidence="4" id="KW-0050">Antiport</keyword>
<evidence type="ECO:0000256" key="8">
    <source>
        <dbReference type="ARBA" id="ARBA00023128"/>
    </source>
</evidence>
<keyword evidence="6" id="KW-0999">Mitochondrion inner membrane</keyword>
<accession>A0A286UVU1</accession>
<reference evidence="16 17" key="1">
    <citation type="journal article" date="2017" name="Mol. Ecol.">
        <title>Comparative and population genomic landscape of Phellinus noxius: A hypervariable fungus causing root rot in trees.</title>
        <authorList>
            <person name="Chung C.L."/>
            <person name="Lee T.J."/>
            <person name="Akiba M."/>
            <person name="Lee H.H."/>
            <person name="Kuo T.H."/>
            <person name="Liu D."/>
            <person name="Ke H.M."/>
            <person name="Yokoi T."/>
            <person name="Roa M.B."/>
            <person name="Lu M.J."/>
            <person name="Chang Y.Y."/>
            <person name="Ann P.J."/>
            <person name="Tsai J.N."/>
            <person name="Chen C.Y."/>
            <person name="Tzean S.S."/>
            <person name="Ota Y."/>
            <person name="Hattori T."/>
            <person name="Sahashi N."/>
            <person name="Liou R.F."/>
            <person name="Kikuchi T."/>
            <person name="Tsai I.J."/>
        </authorList>
    </citation>
    <scope>NUCLEOTIDE SEQUENCE [LARGE SCALE GENOMIC DNA]</scope>
    <source>
        <strain evidence="16 17">FFPRI411160</strain>
    </source>
</reference>
<keyword evidence="17" id="KW-1185">Reference proteome</keyword>
<evidence type="ECO:0000256" key="12">
    <source>
        <dbReference type="SAM" id="MobiDB-lite"/>
    </source>
</evidence>
<dbReference type="GO" id="GO:0030003">
    <property type="term" value="P:intracellular monoatomic cation homeostasis"/>
    <property type="evidence" value="ECO:0007669"/>
    <property type="project" value="TreeGrafter"/>
</dbReference>
<keyword evidence="5 13" id="KW-0812">Transmembrane</keyword>
<evidence type="ECO:0000256" key="6">
    <source>
        <dbReference type="ARBA" id="ARBA00022792"/>
    </source>
</evidence>
<dbReference type="PANTHER" id="PTHR14009">
    <property type="entry name" value="LEUCINE ZIPPER-EF-HAND CONTAINING TRANSMEMBRANE PROTEIN"/>
    <property type="match status" value="1"/>
</dbReference>
<dbReference type="PANTHER" id="PTHR14009:SF1">
    <property type="entry name" value="MITOCHONDRIAL PROTON_CALCIUM EXCHANGER PROTEIN"/>
    <property type="match status" value="1"/>
</dbReference>
<evidence type="ECO:0000256" key="7">
    <source>
        <dbReference type="ARBA" id="ARBA00022989"/>
    </source>
</evidence>
<evidence type="ECO:0000256" key="2">
    <source>
        <dbReference type="ARBA" id="ARBA00009584"/>
    </source>
</evidence>
<evidence type="ECO:0000313" key="16">
    <source>
        <dbReference type="EMBL" id="PAV23730.1"/>
    </source>
</evidence>
<dbReference type="InterPro" id="IPR011992">
    <property type="entry name" value="EF-hand-dom_pair"/>
</dbReference>
<dbReference type="PROSITE" id="PS50222">
    <property type="entry name" value="EF_HAND_2"/>
    <property type="match status" value="1"/>
</dbReference>
<feature type="domain" description="EF-hand" evidence="14">
    <location>
        <begin position="580"/>
        <end position="615"/>
    </location>
</feature>
<dbReference type="OrthoDB" id="275278at2759"/>
<protein>
    <recommendedName>
        <fullName evidence="3">Mitochondrial proton/calcium exchanger protein</fullName>
    </recommendedName>
    <alternativeName>
        <fullName evidence="10">Leucine zipper-EF-hand-containing transmembrane protein 1</fullName>
    </alternativeName>
</protein>
<evidence type="ECO:0000256" key="10">
    <source>
        <dbReference type="ARBA" id="ARBA00031360"/>
    </source>
</evidence>
<organism evidence="16 17">
    <name type="scientific">Pyrrhoderma noxium</name>
    <dbReference type="NCBI Taxonomy" id="2282107"/>
    <lineage>
        <taxon>Eukaryota</taxon>
        <taxon>Fungi</taxon>
        <taxon>Dikarya</taxon>
        <taxon>Basidiomycota</taxon>
        <taxon>Agaricomycotina</taxon>
        <taxon>Agaricomycetes</taxon>
        <taxon>Hymenochaetales</taxon>
        <taxon>Hymenochaetaceae</taxon>
        <taxon>Pyrrhoderma</taxon>
    </lineage>
</organism>
<feature type="compositionally biased region" description="Basic and acidic residues" evidence="12">
    <location>
        <begin position="439"/>
        <end position="451"/>
    </location>
</feature>
<dbReference type="GO" id="GO:0043022">
    <property type="term" value="F:ribosome binding"/>
    <property type="evidence" value="ECO:0007669"/>
    <property type="project" value="InterPro"/>
</dbReference>
<dbReference type="Proteomes" id="UP000217199">
    <property type="component" value="Unassembled WGS sequence"/>
</dbReference>
<evidence type="ECO:0000256" key="11">
    <source>
        <dbReference type="PROSITE-ProRule" id="PRU01094"/>
    </source>
</evidence>
<comment type="subcellular location">
    <subcellularLocation>
        <location evidence="1">Mitochondrion inner membrane</location>
        <topology evidence="1">Single-pass membrane protein</topology>
    </subcellularLocation>
</comment>
<dbReference type="InParanoid" id="A0A286UVU1"/>
<proteinExistence type="inferred from homology"/>
<dbReference type="Pfam" id="PF07766">
    <property type="entry name" value="LETM1_RBD"/>
    <property type="match status" value="1"/>
</dbReference>
<dbReference type="InterPro" id="IPR044202">
    <property type="entry name" value="LETM1/MDM38-like"/>
</dbReference>
<dbReference type="GO" id="GO:0005743">
    <property type="term" value="C:mitochondrial inner membrane"/>
    <property type="evidence" value="ECO:0007669"/>
    <property type="project" value="UniProtKB-SubCell"/>
</dbReference>
<gene>
    <name evidence="16" type="ORF">PNOK_0079800</name>
</gene>
<keyword evidence="7 13" id="KW-1133">Transmembrane helix</keyword>
<dbReference type="GO" id="GO:0015297">
    <property type="term" value="F:antiporter activity"/>
    <property type="evidence" value="ECO:0007669"/>
    <property type="project" value="UniProtKB-KW"/>
</dbReference>
<dbReference type="InterPro" id="IPR002048">
    <property type="entry name" value="EF_hand_dom"/>
</dbReference>
<evidence type="ECO:0000256" key="5">
    <source>
        <dbReference type="ARBA" id="ARBA00022692"/>
    </source>
</evidence>
<keyword evidence="4" id="KW-0813">Transport</keyword>
<evidence type="ECO:0000259" key="15">
    <source>
        <dbReference type="PROSITE" id="PS51758"/>
    </source>
</evidence>